<dbReference type="NCBIfam" id="NF001591">
    <property type="entry name" value="PRK00393.1"/>
    <property type="match status" value="1"/>
</dbReference>
<comment type="pathway">
    <text evidence="1">Cofactor biosynthesis; riboflavin biosynthesis.</text>
</comment>
<dbReference type="InterPro" id="IPR000926">
    <property type="entry name" value="RibA"/>
</dbReference>
<dbReference type="SUPFAM" id="SSF142695">
    <property type="entry name" value="RibA-like"/>
    <property type="match status" value="1"/>
</dbReference>
<dbReference type="GO" id="GO:0009231">
    <property type="term" value="P:riboflavin biosynthetic process"/>
    <property type="evidence" value="ECO:0007669"/>
    <property type="project" value="UniProtKB-KW"/>
</dbReference>
<organism evidence="11 12">
    <name type="scientific">Puccinia coronata f. sp. avenae</name>
    <dbReference type="NCBI Taxonomy" id="200324"/>
    <lineage>
        <taxon>Eukaryota</taxon>
        <taxon>Fungi</taxon>
        <taxon>Dikarya</taxon>
        <taxon>Basidiomycota</taxon>
        <taxon>Pucciniomycotina</taxon>
        <taxon>Pucciniomycetes</taxon>
        <taxon>Pucciniales</taxon>
        <taxon>Pucciniaceae</taxon>
        <taxon>Puccinia</taxon>
    </lineage>
</organism>
<accession>A0A2N5T344</accession>
<evidence type="ECO:0000313" key="11">
    <source>
        <dbReference type="EMBL" id="PLW19912.1"/>
    </source>
</evidence>
<gene>
    <name evidence="11" type="ORF">PCASD_13834</name>
</gene>
<feature type="region of interest" description="Disordered" evidence="9">
    <location>
        <begin position="84"/>
        <end position="133"/>
    </location>
</feature>
<evidence type="ECO:0000256" key="7">
    <source>
        <dbReference type="ARBA" id="ARBA00023134"/>
    </source>
</evidence>
<dbReference type="InterPro" id="IPR036144">
    <property type="entry name" value="RibA-like_sf"/>
</dbReference>
<comment type="catalytic activity">
    <reaction evidence="8">
        <text>GTP + 4 H2O = 2,5-diamino-6-hydroxy-4-(5-phosphoribosylamino)-pyrimidine + formate + 2 phosphate + 3 H(+)</text>
        <dbReference type="Rhea" id="RHEA:23704"/>
        <dbReference type="ChEBI" id="CHEBI:15377"/>
        <dbReference type="ChEBI" id="CHEBI:15378"/>
        <dbReference type="ChEBI" id="CHEBI:15740"/>
        <dbReference type="ChEBI" id="CHEBI:37565"/>
        <dbReference type="ChEBI" id="CHEBI:43474"/>
        <dbReference type="ChEBI" id="CHEBI:58614"/>
        <dbReference type="EC" id="3.5.4.25"/>
    </reaction>
</comment>
<keyword evidence="6" id="KW-0378">Hydrolase</keyword>
<dbReference type="InterPro" id="IPR032677">
    <property type="entry name" value="GTP_cyclohydro_II"/>
</dbReference>
<dbReference type="GO" id="GO:0005525">
    <property type="term" value="F:GTP binding"/>
    <property type="evidence" value="ECO:0007669"/>
    <property type="project" value="UniProtKB-KW"/>
</dbReference>
<evidence type="ECO:0000256" key="3">
    <source>
        <dbReference type="ARBA" id="ARBA00012762"/>
    </source>
</evidence>
<feature type="region of interest" description="Disordered" evidence="9">
    <location>
        <begin position="478"/>
        <end position="498"/>
    </location>
</feature>
<reference evidence="11 12" key="1">
    <citation type="submission" date="2017-11" db="EMBL/GenBank/DDBJ databases">
        <title>De novo assembly and phasing of dikaryotic genomes from two isolates of Puccinia coronata f. sp. avenae, the causal agent of oat crown rust.</title>
        <authorList>
            <person name="Miller M.E."/>
            <person name="Zhang Y."/>
            <person name="Omidvar V."/>
            <person name="Sperschneider J."/>
            <person name="Schwessinger B."/>
            <person name="Raley C."/>
            <person name="Palmer J.M."/>
            <person name="Garnica D."/>
            <person name="Upadhyaya N."/>
            <person name="Rathjen J."/>
            <person name="Taylor J.M."/>
            <person name="Park R.F."/>
            <person name="Dodds P.N."/>
            <person name="Hirsch C.D."/>
            <person name="Kianian S.F."/>
            <person name="Figueroa M."/>
        </authorList>
    </citation>
    <scope>NUCLEOTIDE SEQUENCE [LARGE SCALE GENOMIC DNA]</scope>
    <source>
        <strain evidence="11">12SD80</strain>
    </source>
</reference>
<evidence type="ECO:0000256" key="8">
    <source>
        <dbReference type="ARBA" id="ARBA00049295"/>
    </source>
</evidence>
<feature type="compositionally biased region" description="Low complexity" evidence="9">
    <location>
        <begin position="98"/>
        <end position="113"/>
    </location>
</feature>
<evidence type="ECO:0000256" key="1">
    <source>
        <dbReference type="ARBA" id="ARBA00005104"/>
    </source>
</evidence>
<evidence type="ECO:0000256" key="4">
    <source>
        <dbReference type="ARBA" id="ARBA00022619"/>
    </source>
</evidence>
<feature type="domain" description="GTP cyclohydrolase II" evidence="10">
    <location>
        <begin position="310"/>
        <end position="426"/>
    </location>
</feature>
<dbReference type="EC" id="3.5.4.25" evidence="3"/>
<dbReference type="Pfam" id="PF00925">
    <property type="entry name" value="GTP_cyclohydro2"/>
    <property type="match status" value="1"/>
</dbReference>
<comment type="caution">
    <text evidence="11">The sequence shown here is derived from an EMBL/GenBank/DDBJ whole genome shotgun (WGS) entry which is preliminary data.</text>
</comment>
<evidence type="ECO:0000256" key="6">
    <source>
        <dbReference type="ARBA" id="ARBA00022801"/>
    </source>
</evidence>
<dbReference type="CDD" id="cd00641">
    <property type="entry name" value="GTP_cyclohydro2"/>
    <property type="match status" value="1"/>
</dbReference>
<evidence type="ECO:0000259" key="10">
    <source>
        <dbReference type="Pfam" id="PF00925"/>
    </source>
</evidence>
<feature type="region of interest" description="Disordered" evidence="9">
    <location>
        <begin position="265"/>
        <end position="300"/>
    </location>
</feature>
<keyword evidence="7" id="KW-0342">GTP-binding</keyword>
<protein>
    <recommendedName>
        <fullName evidence="3">GTP cyclohydrolase II</fullName>
        <ecNumber evidence="3">3.5.4.25</ecNumber>
    </recommendedName>
</protein>
<dbReference type="AlphaFoldDB" id="A0A2N5T344"/>
<sequence length="530" mass="59441">MTIACLPQQSSQQQHHHHQQQTITPADLTILSLLTKNTAPYVGKFKDRRPRLDPLILETAALSSPAQTRNHYLHQYNWNTHYHHHHHHQHLSHPQNDSDSTFTGSTFSQSPSSSPQPSPNRQPSPSAHLASTQQKLTFQDCIHQLRHSLDQTEARLTLPKPCTPAEEEDHLPLEVKCQARTRIPTPEGQLWLHLYTNNHDQKEHLAFVIDQEQMMSSSDPSSKPNPGWIRSASLDEMWNDKESEIERLIRGAYVGRLAKNSDRYVNTSFPSPMRAPSSSSPSSAEEGGGEAQPGDEATEDDKGALLSTVPIVRIHSECFTGETIGSQRCDCGEQLAESIRHIFSTAPYKGAVIYLRQEGRGIGLLNKIKAYNLQELGFDTLESNLLLGFAPDLRDYRLAHRILDDLGLARIRLMTNNPNKIDALTSSSSHHHPIKVLQRIPMIPRHWQSRSIQDQSRIERAYQHQLEPLLSLDGQVLEESKHDSTAPAPASDLASSGSELDVYLRTKVNRMRHLIPLPPPPPPPPANPAS</sequence>
<dbReference type="PANTHER" id="PTHR21327:SF29">
    <property type="entry name" value="GTP CYCLOHYDROLASE-2"/>
    <property type="match status" value="1"/>
</dbReference>
<dbReference type="GO" id="GO:0003935">
    <property type="term" value="F:GTP cyclohydrolase II activity"/>
    <property type="evidence" value="ECO:0007669"/>
    <property type="project" value="UniProtKB-EC"/>
</dbReference>
<proteinExistence type="inferred from homology"/>
<feature type="region of interest" description="Disordered" evidence="9">
    <location>
        <begin position="1"/>
        <end position="21"/>
    </location>
</feature>
<dbReference type="Gene3D" id="3.40.50.10990">
    <property type="entry name" value="GTP cyclohydrolase II"/>
    <property type="match status" value="1"/>
</dbReference>
<name>A0A2N5T344_9BASI</name>
<keyword evidence="5" id="KW-0547">Nucleotide-binding</keyword>
<keyword evidence="4" id="KW-0686">Riboflavin biosynthesis</keyword>
<feature type="compositionally biased region" description="Low complexity" evidence="9">
    <location>
        <begin position="268"/>
        <end position="285"/>
    </location>
</feature>
<evidence type="ECO:0000256" key="9">
    <source>
        <dbReference type="SAM" id="MobiDB-lite"/>
    </source>
</evidence>
<evidence type="ECO:0000313" key="12">
    <source>
        <dbReference type="Proteomes" id="UP000235392"/>
    </source>
</evidence>
<dbReference type="Proteomes" id="UP000235392">
    <property type="component" value="Unassembled WGS sequence"/>
</dbReference>
<dbReference type="EMBL" id="PGCI01000707">
    <property type="protein sequence ID" value="PLW19912.1"/>
    <property type="molecule type" value="Genomic_DNA"/>
</dbReference>
<evidence type="ECO:0000256" key="2">
    <source>
        <dbReference type="ARBA" id="ARBA00008131"/>
    </source>
</evidence>
<evidence type="ECO:0000256" key="5">
    <source>
        <dbReference type="ARBA" id="ARBA00022741"/>
    </source>
</evidence>
<comment type="similarity">
    <text evidence="2">Belongs to the GTP cyclohydrolase II family.</text>
</comment>
<dbReference type="PANTHER" id="PTHR21327">
    <property type="entry name" value="GTP CYCLOHYDROLASE II-RELATED"/>
    <property type="match status" value="1"/>
</dbReference>